<proteinExistence type="predicted"/>
<dbReference type="WBParaSite" id="JU765_v2.g1763.t1">
    <property type="protein sequence ID" value="JU765_v2.g1763.t1"/>
    <property type="gene ID" value="JU765_v2.g1763"/>
</dbReference>
<accession>A0AC34QMK6</accession>
<reference evidence="2" key="1">
    <citation type="submission" date="2022-11" db="UniProtKB">
        <authorList>
            <consortium name="WormBaseParasite"/>
        </authorList>
    </citation>
    <scope>IDENTIFICATION</scope>
</reference>
<dbReference type="Proteomes" id="UP000887576">
    <property type="component" value="Unplaced"/>
</dbReference>
<protein>
    <submittedName>
        <fullName evidence="2">Nanos-type domain-containing protein</fullName>
    </submittedName>
</protein>
<organism evidence="1 2">
    <name type="scientific">Panagrolaimus sp. JU765</name>
    <dbReference type="NCBI Taxonomy" id="591449"/>
    <lineage>
        <taxon>Eukaryota</taxon>
        <taxon>Metazoa</taxon>
        <taxon>Ecdysozoa</taxon>
        <taxon>Nematoda</taxon>
        <taxon>Chromadorea</taxon>
        <taxon>Rhabditida</taxon>
        <taxon>Tylenchina</taxon>
        <taxon>Panagrolaimomorpha</taxon>
        <taxon>Panagrolaimoidea</taxon>
        <taxon>Panagrolaimidae</taxon>
        <taxon>Panagrolaimus</taxon>
    </lineage>
</organism>
<evidence type="ECO:0000313" key="1">
    <source>
        <dbReference type="Proteomes" id="UP000887576"/>
    </source>
</evidence>
<evidence type="ECO:0000313" key="2">
    <source>
        <dbReference type="WBParaSite" id="JU765_v2.g1763.t1"/>
    </source>
</evidence>
<sequence length="205" mass="23237">MIGGIPLVPVETEKKAVKKEYCAYCDMLGKPMQTITSHSLFSSAGVPICPTFREDGCKICHRKGDGAHLPRFCKKFVEKENTEFKKLGHYLFNLPTEKKSKLVIRDFGSHPKSEEIKSSTDPQIQEVHASSLKNLVVEQLKWAQKDRRRFDEERFVSEHQLSYRSDRREQRGGGRGGSKGGYDKGRRKPSNDQGSSRGGSRSGRY</sequence>
<name>A0AC34QMK6_9BILA</name>